<protein>
    <recommendedName>
        <fullName evidence="7">PAS domain-containing protein</fullName>
    </recommendedName>
</protein>
<dbReference type="FunFam" id="3.30.450.20:FF:000060">
    <property type="entry name" value="Sensor protein FixL"/>
    <property type="match status" value="1"/>
</dbReference>
<dbReference type="InterPro" id="IPR000014">
    <property type="entry name" value="PAS"/>
</dbReference>
<dbReference type="Gene3D" id="3.30.450.20">
    <property type="entry name" value="PAS domain"/>
    <property type="match status" value="1"/>
</dbReference>
<evidence type="ECO:0000313" key="9">
    <source>
        <dbReference type="Proteomes" id="UP000485058"/>
    </source>
</evidence>
<keyword evidence="4" id="KW-0547">Nucleotide-binding</keyword>
<keyword evidence="1" id="KW-0157">Chromophore</keyword>
<dbReference type="NCBIfam" id="TIGR00229">
    <property type="entry name" value="sensory_box"/>
    <property type="match status" value="1"/>
</dbReference>
<reference evidence="8 9" key="1">
    <citation type="submission" date="2020-02" db="EMBL/GenBank/DDBJ databases">
        <title>Draft genome sequence of Haematococcus lacustris strain NIES-144.</title>
        <authorList>
            <person name="Morimoto D."/>
            <person name="Nakagawa S."/>
            <person name="Yoshida T."/>
            <person name="Sawayama S."/>
        </authorList>
    </citation>
    <scope>NUCLEOTIDE SEQUENCE [LARGE SCALE GENOMIC DNA]</scope>
    <source>
        <strain evidence="8 9">NIES-144</strain>
    </source>
</reference>
<dbReference type="InterPro" id="IPR052994">
    <property type="entry name" value="Tiny_macrocysts_regulators"/>
</dbReference>
<feature type="domain" description="PAS" evidence="7">
    <location>
        <begin position="111"/>
        <end position="157"/>
    </location>
</feature>
<comment type="caution">
    <text evidence="8">The sequence shown here is derived from an EMBL/GenBank/DDBJ whole genome shotgun (WGS) entry which is preliminary data.</text>
</comment>
<keyword evidence="3" id="KW-0808">Transferase</keyword>
<dbReference type="AlphaFoldDB" id="A0A699YB61"/>
<evidence type="ECO:0000256" key="1">
    <source>
        <dbReference type="ARBA" id="ARBA00022543"/>
    </source>
</evidence>
<keyword evidence="1" id="KW-0675">Receptor</keyword>
<evidence type="ECO:0000256" key="3">
    <source>
        <dbReference type="ARBA" id="ARBA00022679"/>
    </source>
</evidence>
<dbReference type="SUPFAM" id="SSF55785">
    <property type="entry name" value="PYP-like sensor domain (PAS domain)"/>
    <property type="match status" value="1"/>
</dbReference>
<dbReference type="GO" id="GO:0009881">
    <property type="term" value="F:photoreceptor activity"/>
    <property type="evidence" value="ECO:0007669"/>
    <property type="project" value="UniProtKB-KW"/>
</dbReference>
<keyword evidence="6" id="KW-0067">ATP-binding</keyword>
<evidence type="ECO:0000256" key="5">
    <source>
        <dbReference type="ARBA" id="ARBA00022777"/>
    </source>
</evidence>
<feature type="domain" description="PAS" evidence="7">
    <location>
        <begin position="27"/>
        <end position="99"/>
    </location>
</feature>
<evidence type="ECO:0000259" key="7">
    <source>
        <dbReference type="Pfam" id="PF13426"/>
    </source>
</evidence>
<evidence type="ECO:0000256" key="2">
    <source>
        <dbReference type="ARBA" id="ARBA00022606"/>
    </source>
</evidence>
<keyword evidence="9" id="KW-1185">Reference proteome</keyword>
<evidence type="ECO:0000313" key="8">
    <source>
        <dbReference type="EMBL" id="GFH07293.1"/>
    </source>
</evidence>
<dbReference type="PANTHER" id="PTHR31600:SF2">
    <property type="entry name" value="GAMETE ENRICHED GENE 10 PROTEIN-RELATED"/>
    <property type="match status" value="1"/>
</dbReference>
<dbReference type="GO" id="GO:0005524">
    <property type="term" value="F:ATP binding"/>
    <property type="evidence" value="ECO:0007669"/>
    <property type="project" value="UniProtKB-KW"/>
</dbReference>
<keyword evidence="2" id="KW-0716">Sensory transduction</keyword>
<dbReference type="Pfam" id="PF13426">
    <property type="entry name" value="PAS_9"/>
    <property type="match status" value="2"/>
</dbReference>
<keyword evidence="1" id="KW-0600">Photoreceptor protein</keyword>
<organism evidence="8 9">
    <name type="scientific">Haematococcus lacustris</name>
    <name type="common">Green alga</name>
    <name type="synonym">Haematococcus pluvialis</name>
    <dbReference type="NCBI Taxonomy" id="44745"/>
    <lineage>
        <taxon>Eukaryota</taxon>
        <taxon>Viridiplantae</taxon>
        <taxon>Chlorophyta</taxon>
        <taxon>core chlorophytes</taxon>
        <taxon>Chlorophyceae</taxon>
        <taxon>CS clade</taxon>
        <taxon>Chlamydomonadales</taxon>
        <taxon>Haematococcaceae</taxon>
        <taxon>Haematococcus</taxon>
    </lineage>
</organism>
<dbReference type="EMBL" id="BLLF01000086">
    <property type="protein sequence ID" value="GFH07293.1"/>
    <property type="molecule type" value="Genomic_DNA"/>
</dbReference>
<evidence type="ECO:0000256" key="4">
    <source>
        <dbReference type="ARBA" id="ARBA00022741"/>
    </source>
</evidence>
<accession>A0A699YB61</accession>
<sequence length="277" mass="30278">MNSDDTKGVIIMGANCLIRMINDVRVACSILGYTSKQELLGKNINVIVPPPFSRNHNNYVRSYLQTGKAKILDSTRAFVAVHKDRFVLPISVFVTKVSGVGEDSVFMGVFSGNGSVLSCDSAFTNWLGYRHDDIHGKAVSSLAVQTEALEELLVQVKKESAIAMNTKAIAGDGMLLQQTVWQMHDLHMRHLYQEDLAHVDIMVKIGGINETALFELASSKKLLVSDSRGRIVHVTHALAAELGSTVSKLQAGGSSHAMDSLLASPFMRIHRQASHQH</sequence>
<dbReference type="PANTHER" id="PTHR31600">
    <property type="entry name" value="TINY MACROCYSTS PROTEIN B-RELATED"/>
    <property type="match status" value="1"/>
</dbReference>
<keyword evidence="5" id="KW-0418">Kinase</keyword>
<dbReference type="GO" id="GO:0016301">
    <property type="term" value="F:kinase activity"/>
    <property type="evidence" value="ECO:0007669"/>
    <property type="project" value="UniProtKB-KW"/>
</dbReference>
<proteinExistence type="predicted"/>
<evidence type="ECO:0000256" key="6">
    <source>
        <dbReference type="ARBA" id="ARBA00022840"/>
    </source>
</evidence>
<dbReference type="InterPro" id="IPR035965">
    <property type="entry name" value="PAS-like_dom_sf"/>
</dbReference>
<gene>
    <name evidence="8" type="ORF">HaLaN_02075</name>
</gene>
<feature type="non-terminal residue" evidence="8">
    <location>
        <position position="1"/>
    </location>
</feature>
<name>A0A699YB61_HAELA</name>
<dbReference type="Proteomes" id="UP000485058">
    <property type="component" value="Unassembled WGS sequence"/>
</dbReference>